<evidence type="ECO:0000259" key="6">
    <source>
        <dbReference type="PROSITE" id="PS50158"/>
    </source>
</evidence>
<evidence type="ECO:0000259" key="7">
    <source>
        <dbReference type="PROSITE" id="PS50878"/>
    </source>
</evidence>
<comment type="subcellular location">
    <subcellularLocation>
        <location evidence="1">Mitochondrion</location>
    </subcellularLocation>
</comment>
<feature type="compositionally biased region" description="Low complexity" evidence="5">
    <location>
        <begin position="132"/>
        <end position="151"/>
    </location>
</feature>
<evidence type="ECO:0000313" key="9">
    <source>
        <dbReference type="Proteomes" id="UP001163105"/>
    </source>
</evidence>
<dbReference type="PROSITE" id="PS50158">
    <property type="entry name" value="ZF_CCHC"/>
    <property type="match status" value="1"/>
</dbReference>
<feature type="region of interest" description="Disordered" evidence="5">
    <location>
        <begin position="699"/>
        <end position="722"/>
    </location>
</feature>
<feature type="compositionally biased region" description="Polar residues" evidence="5">
    <location>
        <begin position="107"/>
        <end position="116"/>
    </location>
</feature>
<keyword evidence="8" id="KW-0808">Transferase</keyword>
<organism evidence="8 9">
    <name type="scientific">Purpureocillium lavendulum</name>
    <dbReference type="NCBI Taxonomy" id="1247861"/>
    <lineage>
        <taxon>Eukaryota</taxon>
        <taxon>Fungi</taxon>
        <taxon>Dikarya</taxon>
        <taxon>Ascomycota</taxon>
        <taxon>Pezizomycotina</taxon>
        <taxon>Sordariomycetes</taxon>
        <taxon>Hypocreomycetidae</taxon>
        <taxon>Hypocreales</taxon>
        <taxon>Ophiocordycipitaceae</taxon>
        <taxon>Purpureocillium</taxon>
    </lineage>
</organism>
<comment type="caution">
    <text evidence="8">The sequence shown here is derived from an EMBL/GenBank/DDBJ whole genome shotgun (WGS) entry which is preliminary data.</text>
</comment>
<evidence type="ECO:0000256" key="5">
    <source>
        <dbReference type="SAM" id="MobiDB-lite"/>
    </source>
</evidence>
<dbReference type="InterPro" id="IPR043502">
    <property type="entry name" value="DNA/RNA_pol_sf"/>
</dbReference>
<dbReference type="EMBL" id="JAQHRD010000019">
    <property type="protein sequence ID" value="KAJ6436607.1"/>
    <property type="molecule type" value="Genomic_DNA"/>
</dbReference>
<protein>
    <submittedName>
        <fullName evidence="8">Reverse transcriptase</fullName>
    </submittedName>
</protein>
<dbReference type="PROSITE" id="PS50878">
    <property type="entry name" value="RT_POL"/>
    <property type="match status" value="1"/>
</dbReference>
<feature type="compositionally biased region" description="Basic and acidic residues" evidence="5">
    <location>
        <begin position="707"/>
        <end position="722"/>
    </location>
</feature>
<keyword evidence="3" id="KW-0863">Zinc-finger</keyword>
<dbReference type="GO" id="GO:0005739">
    <property type="term" value="C:mitochondrion"/>
    <property type="evidence" value="ECO:0007669"/>
    <property type="project" value="UniProtKB-SubCell"/>
</dbReference>
<dbReference type="Pfam" id="PF14529">
    <property type="entry name" value="Exo_endo_phos_2"/>
    <property type="match status" value="1"/>
</dbReference>
<keyword evidence="4" id="KW-0175">Coiled coil</keyword>
<dbReference type="InterPro" id="IPR005135">
    <property type="entry name" value="Endo/exonuclease/phosphatase"/>
</dbReference>
<dbReference type="GO" id="GO:0003676">
    <property type="term" value="F:nucleic acid binding"/>
    <property type="evidence" value="ECO:0007669"/>
    <property type="project" value="InterPro"/>
</dbReference>
<dbReference type="GO" id="GO:0003964">
    <property type="term" value="F:RNA-directed DNA polymerase activity"/>
    <property type="evidence" value="ECO:0007669"/>
    <property type="project" value="UniProtKB-KW"/>
</dbReference>
<accession>A0AB34FDK5</accession>
<evidence type="ECO:0000256" key="2">
    <source>
        <dbReference type="ARBA" id="ARBA00023128"/>
    </source>
</evidence>
<feature type="domain" description="CCHC-type" evidence="6">
    <location>
        <begin position="332"/>
        <end position="347"/>
    </location>
</feature>
<dbReference type="PANTHER" id="PTHR33481:SF1">
    <property type="entry name" value="ENDONUCLEASE_EXONUCLEASE_PHOSPHATASE DOMAIN-CONTAINING PROTEIN-RELATED"/>
    <property type="match status" value="1"/>
</dbReference>
<proteinExistence type="predicted"/>
<dbReference type="PANTHER" id="PTHR33481">
    <property type="entry name" value="REVERSE TRANSCRIPTASE"/>
    <property type="match status" value="1"/>
</dbReference>
<feature type="region of interest" description="Disordered" evidence="5">
    <location>
        <begin position="107"/>
        <end position="151"/>
    </location>
</feature>
<dbReference type="Proteomes" id="UP001163105">
    <property type="component" value="Unassembled WGS sequence"/>
</dbReference>
<keyword evidence="8" id="KW-0695">RNA-directed DNA polymerase</keyword>
<evidence type="ECO:0000256" key="3">
    <source>
        <dbReference type="PROSITE-ProRule" id="PRU00047"/>
    </source>
</evidence>
<dbReference type="Pfam" id="PF00078">
    <property type="entry name" value="RVT_1"/>
    <property type="match status" value="1"/>
</dbReference>
<gene>
    <name evidence="8" type="ORF">O9K51_10851</name>
</gene>
<dbReference type="CDD" id="cd01650">
    <property type="entry name" value="RT_nLTR_like"/>
    <property type="match status" value="1"/>
</dbReference>
<dbReference type="InterPro" id="IPR036691">
    <property type="entry name" value="Endo/exonu/phosph_ase_sf"/>
</dbReference>
<evidence type="ECO:0000256" key="4">
    <source>
        <dbReference type="SAM" id="Coils"/>
    </source>
</evidence>
<dbReference type="InterPro" id="IPR036875">
    <property type="entry name" value="Znf_CCHC_sf"/>
</dbReference>
<feature type="domain" description="Reverse transcriptase" evidence="7">
    <location>
        <begin position="855"/>
        <end position="1129"/>
    </location>
</feature>
<keyword evidence="3" id="KW-0479">Metal-binding</keyword>
<keyword evidence="2" id="KW-0496">Mitochondrion</keyword>
<feature type="compositionally biased region" description="Basic and acidic residues" evidence="5">
    <location>
        <begin position="756"/>
        <end position="768"/>
    </location>
</feature>
<dbReference type="Gene3D" id="3.60.10.10">
    <property type="entry name" value="Endonuclease/exonuclease/phosphatase"/>
    <property type="match status" value="1"/>
</dbReference>
<keyword evidence="8" id="KW-0548">Nucleotidyltransferase</keyword>
<evidence type="ECO:0000256" key="1">
    <source>
        <dbReference type="ARBA" id="ARBA00004173"/>
    </source>
</evidence>
<dbReference type="Pfam" id="PF00098">
    <property type="entry name" value="zf-CCHC"/>
    <property type="match status" value="1"/>
</dbReference>
<feature type="coiled-coil region" evidence="4">
    <location>
        <begin position="62"/>
        <end position="103"/>
    </location>
</feature>
<dbReference type="SUPFAM" id="SSF57756">
    <property type="entry name" value="Retrovirus zinc finger-like domains"/>
    <property type="match status" value="1"/>
</dbReference>
<feature type="region of interest" description="Disordered" evidence="5">
    <location>
        <begin position="1"/>
        <end position="51"/>
    </location>
</feature>
<dbReference type="InterPro" id="IPR000477">
    <property type="entry name" value="RT_dom"/>
</dbReference>
<name>A0AB34FDK5_9HYPO</name>
<dbReference type="GO" id="GO:0008270">
    <property type="term" value="F:zinc ion binding"/>
    <property type="evidence" value="ECO:0007669"/>
    <property type="project" value="UniProtKB-KW"/>
</dbReference>
<dbReference type="InterPro" id="IPR001878">
    <property type="entry name" value="Znf_CCHC"/>
</dbReference>
<dbReference type="SUPFAM" id="SSF56219">
    <property type="entry name" value="DNase I-like"/>
    <property type="match status" value="1"/>
</dbReference>
<dbReference type="SUPFAM" id="SSF56672">
    <property type="entry name" value="DNA/RNA polymerases"/>
    <property type="match status" value="1"/>
</dbReference>
<evidence type="ECO:0000313" key="8">
    <source>
        <dbReference type="EMBL" id="KAJ6436607.1"/>
    </source>
</evidence>
<feature type="region of interest" description="Disordered" evidence="5">
    <location>
        <begin position="750"/>
        <end position="772"/>
    </location>
</feature>
<reference evidence="8" key="1">
    <citation type="submission" date="2023-01" db="EMBL/GenBank/DDBJ databases">
        <title>The growth and conidiation of Purpureocillium lavendulum are regulated by nitrogen source and histone H3K14 acetylation.</title>
        <authorList>
            <person name="Tang P."/>
            <person name="Han J."/>
            <person name="Zhang C."/>
            <person name="Tang P."/>
            <person name="Qi F."/>
            <person name="Zhang K."/>
            <person name="Liang L."/>
        </authorList>
    </citation>
    <scope>NUCLEOTIDE SEQUENCE</scope>
    <source>
        <strain evidence="8">YMF1.00683</strain>
    </source>
</reference>
<sequence length="1592" mass="177748">MPSEKGSLGGDEAARDAVRATNKRVRRSSSTGSEPRSTFVARSETADEESERALLCKVLEKLNDLENGSINQQRLIHKLEQEVVDTKEELQKVRQQLQTLQASVNPTVNSQVQSGPRASYADAVRTPPKSQPTSPRSLSSMRTTTSTSTDTLHCTIDTSRVEEPNQVEAQVGNIRRAIETEVKVREGHEAWRCAAVIKDPRNTNRVRIVCRDEAELRRVKEAAEKVVVPGARVLRDQLYPVKVDSVNRSAVLDSDGNVLTGAAEALGKENNVTIAKISWLSKKDCGKAYGSMVIYVTKGSDAKRLLDGTYFDLAGESAYTNVFEPRVGPVQCYNCQELGHKAFSCKKPRACGRFQTAEYATRQGMHRDLRIFQLNVRKRDTVQLGVMNDVDLRDYAVLSLTEPYARLVDGAVVTAPTSHSNWTKMVPSVANPAGWPIRSMLWVRRDLESEQVTVSSPDLTAAVLRLQGRQVLVVSVYVQCNDASALLAAVREVSNLISRFRSGTGERTDVVVAGDFNRHDVLWGGEGTITRRQGEGQPIIDLMNDHGLQSLLPRGTKTWQGPKPGLESTIDLVLVTEELAEERVKCAIHPTEYGSDHRPIQAVFGIDVPCRDVEPRFLFKNAPWKAIRDRISRELKLVCWPAWGLQGQTDRFMRIVSEAIQDLTPRARPSPYAKRWWTADLTRLRQIYTFWRNQARARRRAGSPASELEKQAKEAAKEYHDAVRKQKRQHWEEFLAEDGNIRKASKYLGTRGSASVEEKVPPLKKEDGTTTMGRQDQAEELLRTFFPPLPPQIEAESEGSQRPPVAWPELTMEEVERKVMAAKPWKAPGDDGLPAMVWKELWPVVKECVLHLFRLSLGSGELPEQWRSVRIIPLKKPDKDDYTAARAWRPISLLSTLGKVLEAVVAERVAYAVERHGLLPANHFGERKRRSAEQALILLQENIYRAWRMGKVLSLVSFDVKGAYNGVFKERLLQRLAARGLPGELVRWVDAFCSERTASIEVNGYRYPQKPLPQAGLPQGSPLSPILFLFFNADLVQTSISTTERAIAFVDDYSAWVTGESAAANRAGIEAIIERALAWARRSGATFESNKTAVIHFTRSARRGSQGSFVVDGQTVQPKDTAKMLGVVLDAELRYKQHIAEAAAKGLSVAMHLRRLRGLSPRVARQLFTTAVAPAMDYASNAMAKFTNHASGKTVALFKNGAGDLSGLPLVRLSGYPVGPRVAPPRPSSGCKGMVVSINWPSSEQEKCFRQRKANSPISSREEFGPLTNGEYQWLKHHYGSEFKFLAVHGLSIYKEDDRQDGRSILRRLRAQDDSRDHKCVDKSLDVVCNPAMAPASSAQDDVPSAEERWKTRKQVSSCYFSREELGYINRDWGNTASFMHHFGLNFYDEDDCCKAKVMATKFTAMSNRQDEDDKDDYATKNSSSGMSANIDVEKHGRLMDHFFSERELYYINRDHGNSAIFMEHMGLNLDDSDDCLEAKEIAADMCSDIDDGDESLADNVLSYLNVGMGLKGPRQLADHFLSEEELDFVNNTHGDSMSFMISLGLKFYRENDCRKAKTIAAALLSNDDRGGDAGFGIRGRLAEANILRGGF</sequence>
<keyword evidence="9" id="KW-1185">Reference proteome</keyword>
<keyword evidence="3" id="KW-0862">Zinc</keyword>